<evidence type="ECO:0000313" key="2">
    <source>
        <dbReference type="Proteomes" id="UP000887566"/>
    </source>
</evidence>
<sequence>MRCFSALLCLLVFRKPFALGQHDCPMRVRRPTTQAVTQPRIAIEGGDYVTSRAIPFLVCCVSTRGIRKSIFVTVATTSATMFISEVDRMGGTCVSQAVVSPLSPAYGPCVGDAIAGQQTPPMAARASATLWRRARSADPSGQSGVLERAMDLCTECGFSVGNMDRRISVKGAQYHRGCFKCSK</sequence>
<evidence type="ECO:0000313" key="3">
    <source>
        <dbReference type="WBParaSite" id="PSAMB.scaffold1445size31482.g13292.t1"/>
    </source>
</evidence>
<organism evidence="2 3">
    <name type="scientific">Plectus sambesii</name>
    <dbReference type="NCBI Taxonomy" id="2011161"/>
    <lineage>
        <taxon>Eukaryota</taxon>
        <taxon>Metazoa</taxon>
        <taxon>Ecdysozoa</taxon>
        <taxon>Nematoda</taxon>
        <taxon>Chromadorea</taxon>
        <taxon>Plectida</taxon>
        <taxon>Plectina</taxon>
        <taxon>Plectoidea</taxon>
        <taxon>Plectidae</taxon>
        <taxon>Plectus</taxon>
    </lineage>
</organism>
<dbReference type="Proteomes" id="UP000887566">
    <property type="component" value="Unplaced"/>
</dbReference>
<name>A0A914V1J9_9BILA</name>
<feature type="chain" id="PRO_5037679479" evidence="1">
    <location>
        <begin position="21"/>
        <end position="183"/>
    </location>
</feature>
<reference evidence="3" key="1">
    <citation type="submission" date="2022-11" db="UniProtKB">
        <authorList>
            <consortium name="WormBaseParasite"/>
        </authorList>
    </citation>
    <scope>IDENTIFICATION</scope>
</reference>
<dbReference type="WBParaSite" id="PSAMB.scaffold1445size31482.g13292.t1">
    <property type="protein sequence ID" value="PSAMB.scaffold1445size31482.g13292.t1"/>
    <property type="gene ID" value="PSAMB.scaffold1445size31482.g13292"/>
</dbReference>
<keyword evidence="2" id="KW-1185">Reference proteome</keyword>
<protein>
    <submittedName>
        <fullName evidence="3">LIM zinc-binding domain-containing protein</fullName>
    </submittedName>
</protein>
<feature type="signal peptide" evidence="1">
    <location>
        <begin position="1"/>
        <end position="20"/>
    </location>
</feature>
<evidence type="ECO:0000256" key="1">
    <source>
        <dbReference type="SAM" id="SignalP"/>
    </source>
</evidence>
<accession>A0A914V1J9</accession>
<keyword evidence="1" id="KW-0732">Signal</keyword>
<dbReference type="AlphaFoldDB" id="A0A914V1J9"/>
<proteinExistence type="predicted"/>
<dbReference type="Gene3D" id="2.10.110.10">
    <property type="entry name" value="Cysteine Rich Protein"/>
    <property type="match status" value="1"/>
</dbReference>